<evidence type="ECO:0000313" key="1">
    <source>
        <dbReference type="EMBL" id="EFG75854.1"/>
    </source>
</evidence>
<comment type="caution">
    <text evidence="1">The sequence shown here is derived from an EMBL/GenBank/DDBJ whole genome shotgun (WGS) entry which is preliminary data.</text>
</comment>
<organism evidence="1 2">
    <name type="scientific">Mycobacterium parascrofulaceum ATCC BAA-614</name>
    <dbReference type="NCBI Taxonomy" id="525368"/>
    <lineage>
        <taxon>Bacteria</taxon>
        <taxon>Bacillati</taxon>
        <taxon>Actinomycetota</taxon>
        <taxon>Actinomycetes</taxon>
        <taxon>Mycobacteriales</taxon>
        <taxon>Mycobacteriaceae</taxon>
        <taxon>Mycobacterium</taxon>
        <taxon>Mycobacterium simiae complex</taxon>
    </lineage>
</organism>
<dbReference type="AlphaFoldDB" id="D5PDJ4"/>
<name>D5PDJ4_9MYCO</name>
<dbReference type="Proteomes" id="UP000003653">
    <property type="component" value="Unassembled WGS sequence"/>
</dbReference>
<protein>
    <submittedName>
        <fullName evidence="1">Uncharacterized protein</fullName>
    </submittedName>
</protein>
<reference evidence="1 2" key="1">
    <citation type="submission" date="2010-04" db="EMBL/GenBank/DDBJ databases">
        <authorList>
            <person name="Muzny D."/>
            <person name="Qin X."/>
            <person name="Deng J."/>
            <person name="Jiang H."/>
            <person name="Liu Y."/>
            <person name="Qu J."/>
            <person name="Song X.-Z."/>
            <person name="Zhang L."/>
            <person name="Thornton R."/>
            <person name="Coyle M."/>
            <person name="Francisco L."/>
            <person name="Jackson L."/>
            <person name="Javaid M."/>
            <person name="Korchina V."/>
            <person name="Kovar C."/>
            <person name="Mata R."/>
            <person name="Mathew T."/>
            <person name="Ngo R."/>
            <person name="Nguyen L."/>
            <person name="Nguyen N."/>
            <person name="Okwuonu G."/>
            <person name="Ongeri F."/>
            <person name="Pham C."/>
            <person name="Simmons D."/>
            <person name="Wilczek-Boney K."/>
            <person name="Hale W."/>
            <person name="Jakkamsetti A."/>
            <person name="Pham P."/>
            <person name="Ruth R."/>
            <person name="San Lucas F."/>
            <person name="Warren J."/>
            <person name="Zhang J."/>
            <person name="Zhao Z."/>
            <person name="Zhou C."/>
            <person name="Zhu D."/>
            <person name="Lee S."/>
            <person name="Bess C."/>
            <person name="Blankenburg K."/>
            <person name="Forbes L."/>
            <person name="Fu Q."/>
            <person name="Gubbala S."/>
            <person name="Hirani K."/>
            <person name="Jayaseelan J.C."/>
            <person name="Lara F."/>
            <person name="Munidasa M."/>
            <person name="Palculict T."/>
            <person name="Patil S."/>
            <person name="Pu L.-L."/>
            <person name="Saada N."/>
            <person name="Tang L."/>
            <person name="Weissenberger G."/>
            <person name="Zhu Y."/>
            <person name="Hemphill L."/>
            <person name="Shang Y."/>
            <person name="Youmans B."/>
            <person name="Ayvaz T."/>
            <person name="Ross M."/>
            <person name="Santibanez J."/>
            <person name="Aqrawi P."/>
            <person name="Gross S."/>
            <person name="Joshi V."/>
            <person name="Fowler G."/>
            <person name="Nazareth L."/>
            <person name="Reid J."/>
            <person name="Worley K."/>
            <person name="Petrosino J."/>
            <person name="Highlander S."/>
            <person name="Gibbs R."/>
        </authorList>
    </citation>
    <scope>NUCLEOTIDE SEQUENCE [LARGE SCALE GENOMIC DNA]</scope>
    <source>
        <strain evidence="1 2">ATCC BAA-614</strain>
    </source>
</reference>
<accession>D5PDJ4</accession>
<dbReference type="EMBL" id="ADNV01000296">
    <property type="protein sequence ID" value="EFG75854.1"/>
    <property type="molecule type" value="Genomic_DNA"/>
</dbReference>
<keyword evidence="2" id="KW-1185">Reference proteome</keyword>
<gene>
    <name evidence="1" type="ORF">HMPREF0591_4238</name>
</gene>
<sequence length="39" mass="4567">MNDTVPWPEWRVGGPAFVMSEHRHFPLPLLWFSRIGSLC</sequence>
<evidence type="ECO:0000313" key="2">
    <source>
        <dbReference type="Proteomes" id="UP000003653"/>
    </source>
</evidence>
<proteinExistence type="predicted"/>
<dbReference type="HOGENOM" id="CLU_3313059_0_0_11"/>